<keyword evidence="5" id="KW-1133">Transmembrane helix</keyword>
<feature type="transmembrane region" description="Helical" evidence="5">
    <location>
        <begin position="56"/>
        <end position="74"/>
    </location>
</feature>
<dbReference type="SUPFAM" id="SSF47384">
    <property type="entry name" value="Homodimeric domain of signal transducing histidine kinase"/>
    <property type="match status" value="1"/>
</dbReference>
<feature type="transmembrane region" description="Helical" evidence="5">
    <location>
        <begin position="105"/>
        <end position="123"/>
    </location>
</feature>
<keyword evidence="8" id="KW-0418">Kinase</keyword>
<dbReference type="PANTHER" id="PTHR43547:SF2">
    <property type="entry name" value="HYBRID SIGNAL TRANSDUCTION HISTIDINE KINASE C"/>
    <property type="match status" value="1"/>
</dbReference>
<dbReference type="PROSITE" id="PS50109">
    <property type="entry name" value="HIS_KIN"/>
    <property type="match status" value="1"/>
</dbReference>
<keyword evidence="5" id="KW-0812">Transmembrane</keyword>
<proteinExistence type="predicted"/>
<dbReference type="Pfam" id="PF02518">
    <property type="entry name" value="HATPase_c"/>
    <property type="match status" value="1"/>
</dbReference>
<dbReference type="InterPro" id="IPR003594">
    <property type="entry name" value="HATPase_dom"/>
</dbReference>
<dbReference type="Proteomes" id="UP000281028">
    <property type="component" value="Unassembled WGS sequence"/>
</dbReference>
<feature type="domain" description="Histidine kinase" evidence="6">
    <location>
        <begin position="180"/>
        <end position="398"/>
    </location>
</feature>
<evidence type="ECO:0000256" key="1">
    <source>
        <dbReference type="ARBA" id="ARBA00000085"/>
    </source>
</evidence>
<dbReference type="SMART" id="SM00448">
    <property type="entry name" value="REC"/>
    <property type="match status" value="1"/>
</dbReference>
<protein>
    <recommendedName>
        <fullName evidence="2">histidine kinase</fullName>
        <ecNumber evidence="2">2.7.13.3</ecNumber>
    </recommendedName>
</protein>
<keyword evidence="3 4" id="KW-0597">Phosphoprotein</keyword>
<keyword evidence="8" id="KW-0808">Transferase</keyword>
<reference evidence="8" key="1">
    <citation type="submission" date="2020-05" db="EMBL/GenBank/DDBJ databases">
        <title>Chitinophaga laudate sp. nov., isolated from a tropical peat swamp.</title>
        <authorList>
            <person name="Goh C.B.S."/>
            <person name="Lee M.S."/>
            <person name="Parimannan S."/>
            <person name="Pasbakhsh P."/>
            <person name="Yule C.M."/>
            <person name="Rajandas H."/>
            <person name="Loke S."/>
            <person name="Croft L."/>
            <person name="Tan J.B.L."/>
        </authorList>
    </citation>
    <scope>NUCLEOTIDE SEQUENCE</scope>
    <source>
        <strain evidence="8">Mgbs1</strain>
    </source>
</reference>
<gene>
    <name evidence="8" type="ORF">ECE50_010605</name>
</gene>
<evidence type="ECO:0000259" key="6">
    <source>
        <dbReference type="PROSITE" id="PS50109"/>
    </source>
</evidence>
<feature type="transmembrane region" description="Helical" evidence="5">
    <location>
        <begin position="5"/>
        <end position="23"/>
    </location>
</feature>
<comment type="catalytic activity">
    <reaction evidence="1">
        <text>ATP + protein L-histidine = ADP + protein N-phospho-L-histidine.</text>
        <dbReference type="EC" id="2.7.13.3"/>
    </reaction>
</comment>
<evidence type="ECO:0000256" key="3">
    <source>
        <dbReference type="ARBA" id="ARBA00022553"/>
    </source>
</evidence>
<dbReference type="InterPro" id="IPR004358">
    <property type="entry name" value="Sig_transdc_His_kin-like_C"/>
</dbReference>
<dbReference type="RefSeq" id="WP_158631327.1">
    <property type="nucleotide sequence ID" value="NZ_JAABOK010000004.1"/>
</dbReference>
<dbReference type="Gene3D" id="1.10.287.130">
    <property type="match status" value="1"/>
</dbReference>
<dbReference type="InterPro" id="IPR001789">
    <property type="entry name" value="Sig_transdc_resp-reg_receiver"/>
</dbReference>
<dbReference type="SUPFAM" id="SSF55874">
    <property type="entry name" value="ATPase domain of HSP90 chaperone/DNA topoisomerase II/histidine kinase"/>
    <property type="match status" value="1"/>
</dbReference>
<dbReference type="PRINTS" id="PR00344">
    <property type="entry name" value="BCTRLSENSOR"/>
</dbReference>
<dbReference type="InterPro" id="IPR036097">
    <property type="entry name" value="HisK_dim/P_sf"/>
</dbReference>
<evidence type="ECO:0000313" key="9">
    <source>
        <dbReference type="Proteomes" id="UP000281028"/>
    </source>
</evidence>
<dbReference type="PANTHER" id="PTHR43547">
    <property type="entry name" value="TWO-COMPONENT HISTIDINE KINASE"/>
    <property type="match status" value="1"/>
</dbReference>
<dbReference type="EMBL" id="RIAR02000001">
    <property type="protein sequence ID" value="NSL87282.1"/>
    <property type="molecule type" value="Genomic_DNA"/>
</dbReference>
<dbReference type="SUPFAM" id="SSF52172">
    <property type="entry name" value="CheY-like"/>
    <property type="match status" value="1"/>
</dbReference>
<feature type="transmembrane region" description="Helical" evidence="5">
    <location>
        <begin position="80"/>
        <end position="96"/>
    </location>
</feature>
<sequence>MVNRIAAGISFCILIIAPIVYFLTDSTTILLAVALEFLINNLVLVLNHYKKHKQAGLVLFFLQCTAISYFGAIMGSMLQLHFMVLFLISINYLIFLKKEKIYRNICLVAAIITLAGLQVSYFYTNHLTVSNTAAMIIQSMAISGAMFLVLVIAKPSYVKSNDANKELTRANRFKTMLYSVVSHELRNDLFKIGNLVGYIKREIALGRNIKTIEPMVDHLQQVALNATTVVNTVLNTASEESGREVDNNIEPVDFREYLQKIIALDRMSAQSRNLKIELNIDPSFPTVIYTDLFRFREIFTNLTSNALKYSYKHTVIQVEVRTGIRNYTIRVSNTGDTIPADIQRNIFNPFITNKSARIEGTGLGLFICANSVRMLQGSIQVSSASNLTTFTLTLPLQEGTTADLRDNTTESGMAPMPYHILVADDDEFSRKVMEKNLAIAGCRVSGAENGIEVIEKAQKESPDVIVLDYYMPRLNGIETCRLLKQHPDTRHIPVVIASGMDAGSMENELTEAGVDGVLTKPYTMKDLRALLHKVIPAPVEHIR</sequence>
<evidence type="ECO:0000313" key="8">
    <source>
        <dbReference type="EMBL" id="NSL87282.1"/>
    </source>
</evidence>
<dbReference type="Gene3D" id="3.40.50.2300">
    <property type="match status" value="1"/>
</dbReference>
<keyword evidence="5" id="KW-0472">Membrane</keyword>
<dbReference type="SMART" id="SM00387">
    <property type="entry name" value="HATPase_c"/>
    <property type="match status" value="1"/>
</dbReference>
<feature type="transmembrane region" description="Helical" evidence="5">
    <location>
        <begin position="29"/>
        <end position="49"/>
    </location>
</feature>
<evidence type="ECO:0000256" key="5">
    <source>
        <dbReference type="SAM" id="Phobius"/>
    </source>
</evidence>
<feature type="transmembrane region" description="Helical" evidence="5">
    <location>
        <begin position="135"/>
        <end position="153"/>
    </location>
</feature>
<feature type="modified residue" description="4-aspartylphosphate" evidence="4">
    <location>
        <position position="468"/>
    </location>
</feature>
<evidence type="ECO:0000259" key="7">
    <source>
        <dbReference type="PROSITE" id="PS50110"/>
    </source>
</evidence>
<dbReference type="OrthoDB" id="636661at2"/>
<evidence type="ECO:0000256" key="2">
    <source>
        <dbReference type="ARBA" id="ARBA00012438"/>
    </source>
</evidence>
<feature type="domain" description="Response regulatory" evidence="7">
    <location>
        <begin position="419"/>
        <end position="535"/>
    </location>
</feature>
<dbReference type="AlphaFoldDB" id="A0A9Q5DB40"/>
<dbReference type="PROSITE" id="PS50110">
    <property type="entry name" value="RESPONSE_REGULATORY"/>
    <property type="match status" value="1"/>
</dbReference>
<dbReference type="InterPro" id="IPR036890">
    <property type="entry name" value="HATPase_C_sf"/>
</dbReference>
<dbReference type="GO" id="GO:0000155">
    <property type="term" value="F:phosphorelay sensor kinase activity"/>
    <property type="evidence" value="ECO:0007669"/>
    <property type="project" value="InterPro"/>
</dbReference>
<name>A0A9Q5DB40_9BACT</name>
<dbReference type="EC" id="2.7.13.3" evidence="2"/>
<dbReference type="Gene3D" id="3.30.565.10">
    <property type="entry name" value="Histidine kinase-like ATPase, C-terminal domain"/>
    <property type="match status" value="1"/>
</dbReference>
<evidence type="ECO:0000256" key="4">
    <source>
        <dbReference type="PROSITE-ProRule" id="PRU00169"/>
    </source>
</evidence>
<dbReference type="InterPro" id="IPR005467">
    <property type="entry name" value="His_kinase_dom"/>
</dbReference>
<accession>A0A9Q5DB40</accession>
<comment type="caution">
    <text evidence="8">The sequence shown here is derived from an EMBL/GenBank/DDBJ whole genome shotgun (WGS) entry which is preliminary data.</text>
</comment>
<dbReference type="InterPro" id="IPR011006">
    <property type="entry name" value="CheY-like_superfamily"/>
</dbReference>
<keyword evidence="9" id="KW-1185">Reference proteome</keyword>
<dbReference type="Pfam" id="PF00072">
    <property type="entry name" value="Response_reg"/>
    <property type="match status" value="1"/>
</dbReference>
<organism evidence="8 9">
    <name type="scientific">Chitinophaga solisilvae</name>
    <dbReference type="NCBI Taxonomy" id="1233460"/>
    <lineage>
        <taxon>Bacteria</taxon>
        <taxon>Pseudomonadati</taxon>
        <taxon>Bacteroidota</taxon>
        <taxon>Chitinophagia</taxon>
        <taxon>Chitinophagales</taxon>
        <taxon>Chitinophagaceae</taxon>
        <taxon>Chitinophaga</taxon>
    </lineage>
</organism>